<evidence type="ECO:0000256" key="2">
    <source>
        <dbReference type="SAM" id="Phobius"/>
    </source>
</evidence>
<dbReference type="EMBL" id="FOEF01000010">
    <property type="protein sequence ID" value="SEP46518.1"/>
    <property type="molecule type" value="Genomic_DNA"/>
</dbReference>
<keyword evidence="2" id="KW-1133">Transmembrane helix</keyword>
<dbReference type="RefSeq" id="WP_091619760.1">
    <property type="nucleotide sequence ID" value="NZ_FOEF01000010.1"/>
</dbReference>
<keyword evidence="2" id="KW-0472">Membrane</keyword>
<organism evidence="3 4">
    <name type="scientific">Amycolatopsis saalfeldensis</name>
    <dbReference type="NCBI Taxonomy" id="394193"/>
    <lineage>
        <taxon>Bacteria</taxon>
        <taxon>Bacillati</taxon>
        <taxon>Actinomycetota</taxon>
        <taxon>Actinomycetes</taxon>
        <taxon>Pseudonocardiales</taxon>
        <taxon>Pseudonocardiaceae</taxon>
        <taxon>Amycolatopsis</taxon>
    </lineage>
</organism>
<name>A0A1H8Y4P7_9PSEU</name>
<proteinExistence type="predicted"/>
<dbReference type="Proteomes" id="UP000198582">
    <property type="component" value="Unassembled WGS sequence"/>
</dbReference>
<accession>A0A1H8Y4P7</accession>
<keyword evidence="2" id="KW-0812">Transmembrane</keyword>
<evidence type="ECO:0000313" key="4">
    <source>
        <dbReference type="Proteomes" id="UP000198582"/>
    </source>
</evidence>
<dbReference type="OrthoDB" id="5181787at2"/>
<sequence>MDNLADLAAQAAAAAGGYLAAIAGKVADKVKDGAAERLYGVIEPRLRGTASGTAALENLQEEPQAPERQRMVAAVLQDIAVADPGFAEQLAALLPAVASVSAQRWTGAHIQISDSRLRNSQVAARDINNSKHTLKIGTGGLVFAALALIALLVGAGAIGAQIGDSPCVQAAGPAQTDSAGGNVGRAPAGLPSGGSPATRNYDHLPTAAPYDTLLHFYYWIASSKRENRSAGDPYNACLLMSPQGESAFLRDVGFKDCNSAVEGIESQVTDHGAYNNFIGNVEEGICGDLAGDQSPEAQRLVAGLNVGDCIATGQYLKGSPELHQVTLDSCLFSVKGGPALGVFILTTIGKGWIITGHQPGPKQC</sequence>
<keyword evidence="4" id="KW-1185">Reference proteome</keyword>
<evidence type="ECO:0000313" key="3">
    <source>
        <dbReference type="EMBL" id="SEP46518.1"/>
    </source>
</evidence>
<gene>
    <name evidence="3" type="ORF">SAMN04489732_110275</name>
</gene>
<reference evidence="3 4" key="1">
    <citation type="submission" date="2016-10" db="EMBL/GenBank/DDBJ databases">
        <authorList>
            <person name="de Groot N.N."/>
        </authorList>
    </citation>
    <scope>NUCLEOTIDE SEQUENCE [LARGE SCALE GENOMIC DNA]</scope>
    <source>
        <strain evidence="3 4">DSM 44993</strain>
    </source>
</reference>
<feature type="region of interest" description="Disordered" evidence="1">
    <location>
        <begin position="170"/>
        <end position="196"/>
    </location>
</feature>
<protein>
    <submittedName>
        <fullName evidence="3">Uncharacterized protein</fullName>
    </submittedName>
</protein>
<dbReference type="AlphaFoldDB" id="A0A1H8Y4P7"/>
<evidence type="ECO:0000256" key="1">
    <source>
        <dbReference type="SAM" id="MobiDB-lite"/>
    </source>
</evidence>
<feature type="transmembrane region" description="Helical" evidence="2">
    <location>
        <begin position="140"/>
        <end position="160"/>
    </location>
</feature>